<gene>
    <name evidence="1" type="ORF">LA5096_06022</name>
</gene>
<dbReference type="GeneID" id="97673250"/>
<name>A0A0M7B3I8_9HYPH</name>
<accession>A0A0M7B3I8</accession>
<protein>
    <submittedName>
        <fullName evidence="1">Uncharacterized protein</fullName>
    </submittedName>
</protein>
<reference evidence="2" key="1">
    <citation type="submission" date="2015-07" db="EMBL/GenBank/DDBJ databases">
        <authorList>
            <person name="Rodrigo-Torres Lidia"/>
            <person name="Arahal R.David."/>
        </authorList>
    </citation>
    <scope>NUCLEOTIDE SEQUENCE [LARGE SCALE GENOMIC DNA]</scope>
    <source>
        <strain evidence="2">CECT 5096</strain>
    </source>
</reference>
<evidence type="ECO:0000313" key="2">
    <source>
        <dbReference type="Proteomes" id="UP000049983"/>
    </source>
</evidence>
<proteinExistence type="predicted"/>
<dbReference type="RefSeq" id="WP_055121258.1">
    <property type="nucleotide sequence ID" value="NZ_CXWA01000014.1"/>
</dbReference>
<dbReference type="AlphaFoldDB" id="A0A0M7B3I8"/>
<keyword evidence="2" id="KW-1185">Reference proteome</keyword>
<sequence>MARFPYYEKNVGALGRLIAQAAVDSDLLARLKKDPLSYLTDIGLPEQTTQLIRFEVVEKRNNPKAVAIPYRLNAEKLHQADTTYLSGLSNMFASN</sequence>
<organism evidence="1 2">
    <name type="scientific">Roseibium album</name>
    <dbReference type="NCBI Taxonomy" id="311410"/>
    <lineage>
        <taxon>Bacteria</taxon>
        <taxon>Pseudomonadati</taxon>
        <taxon>Pseudomonadota</taxon>
        <taxon>Alphaproteobacteria</taxon>
        <taxon>Hyphomicrobiales</taxon>
        <taxon>Stappiaceae</taxon>
        <taxon>Roseibium</taxon>
    </lineage>
</organism>
<dbReference type="Proteomes" id="UP000049983">
    <property type="component" value="Unassembled WGS sequence"/>
</dbReference>
<dbReference type="OrthoDB" id="7678600at2"/>
<dbReference type="EMBL" id="CXWC01000017">
    <property type="protein sequence ID" value="CTQ79116.1"/>
    <property type="molecule type" value="Genomic_DNA"/>
</dbReference>
<evidence type="ECO:0000313" key="1">
    <source>
        <dbReference type="EMBL" id="CTQ79116.1"/>
    </source>
</evidence>